<dbReference type="Proteomes" id="UP000237061">
    <property type="component" value="Unassembled WGS sequence"/>
</dbReference>
<reference evidence="1 2" key="1">
    <citation type="submission" date="2018-01" db="EMBL/GenBank/DDBJ databases">
        <title>Arthrobacter sp. nov., from glaciers in China.</title>
        <authorList>
            <person name="Liu Q."/>
            <person name="Xin Y.-H."/>
        </authorList>
    </citation>
    <scope>NUCLEOTIDE SEQUENCE [LARGE SCALE GENOMIC DNA]</scope>
    <source>
        <strain evidence="1 2">HLT2-12-2</strain>
    </source>
</reference>
<evidence type="ECO:0000313" key="1">
    <source>
        <dbReference type="EMBL" id="POH73069.1"/>
    </source>
</evidence>
<comment type="caution">
    <text evidence="1">The sequence shown here is derived from an EMBL/GenBank/DDBJ whole genome shotgun (WGS) entry which is preliminary data.</text>
</comment>
<accession>A0A2S3ZVE5</accession>
<gene>
    <name evidence="1" type="ORF">CVS27_12990</name>
</gene>
<evidence type="ECO:0000313" key="2">
    <source>
        <dbReference type="Proteomes" id="UP000237061"/>
    </source>
</evidence>
<evidence type="ECO:0008006" key="3">
    <source>
        <dbReference type="Google" id="ProtNLM"/>
    </source>
</evidence>
<proteinExistence type="predicted"/>
<organism evidence="1 2">
    <name type="scientific">Arthrobacter glacialis</name>
    <dbReference type="NCBI Taxonomy" id="1664"/>
    <lineage>
        <taxon>Bacteria</taxon>
        <taxon>Bacillati</taxon>
        <taxon>Actinomycetota</taxon>
        <taxon>Actinomycetes</taxon>
        <taxon>Micrococcales</taxon>
        <taxon>Micrococcaceae</taxon>
        <taxon>Arthrobacter</taxon>
    </lineage>
</organism>
<name>A0A2S3ZVE5_ARTGL</name>
<protein>
    <recommendedName>
        <fullName evidence="3">DNA-binding protein</fullName>
    </recommendedName>
</protein>
<dbReference type="EMBL" id="PPXC01000009">
    <property type="protein sequence ID" value="POH73069.1"/>
    <property type="molecule type" value="Genomic_DNA"/>
</dbReference>
<sequence>MSKSDVETRAEHARSFLAAADLVLDLGQDAGVVSVNNLIGSLAVLAGIAAADAICGSALGERAAGENHQEAVALLRRVSAVGDNSAAQLKRLLDVKTTTQYSPVLLGDGKATQLLSIARRLVGAMDAQLRI</sequence>
<keyword evidence="2" id="KW-1185">Reference proteome</keyword>
<dbReference type="AlphaFoldDB" id="A0A2S3ZVE5"/>